<accession>A0A1D7U2J0</accession>
<feature type="domain" description="CzcB-like C-terminal circularly permuted SH3-like" evidence="7">
    <location>
        <begin position="391"/>
        <end position="451"/>
    </location>
</feature>
<dbReference type="Gene3D" id="2.40.420.20">
    <property type="match status" value="1"/>
</dbReference>
<gene>
    <name evidence="8" type="ORF">BHK69_14965</name>
</gene>
<dbReference type="GO" id="GO:0022857">
    <property type="term" value="F:transmembrane transporter activity"/>
    <property type="evidence" value="ECO:0007669"/>
    <property type="project" value="InterPro"/>
</dbReference>
<keyword evidence="3" id="KW-0732">Signal</keyword>
<protein>
    <submittedName>
        <fullName evidence="8">Efflux transporter periplasmic adaptor subunit</fullName>
    </submittedName>
</protein>
<evidence type="ECO:0000256" key="2">
    <source>
        <dbReference type="ARBA" id="ARBA00022448"/>
    </source>
</evidence>
<evidence type="ECO:0000313" key="9">
    <source>
        <dbReference type="Proteomes" id="UP000094969"/>
    </source>
</evidence>
<dbReference type="FunFam" id="2.40.420.20:FF:000003">
    <property type="entry name" value="Cation efflux system protein cusB"/>
    <property type="match status" value="1"/>
</dbReference>
<evidence type="ECO:0000256" key="4">
    <source>
        <dbReference type="ARBA" id="ARBA00023065"/>
    </source>
</evidence>
<dbReference type="PANTHER" id="PTHR30097">
    <property type="entry name" value="CATION EFFLUX SYSTEM PROTEIN CUSB"/>
    <property type="match status" value="1"/>
</dbReference>
<dbReference type="InterPro" id="IPR058790">
    <property type="entry name" value="BSH_CusB"/>
</dbReference>
<keyword evidence="4" id="KW-0406">Ion transport</keyword>
<dbReference type="Pfam" id="PF25919">
    <property type="entry name" value="BSH_CusB"/>
    <property type="match status" value="1"/>
</dbReference>
<evidence type="ECO:0000256" key="1">
    <source>
        <dbReference type="ARBA" id="ARBA00009477"/>
    </source>
</evidence>
<evidence type="ECO:0000259" key="6">
    <source>
        <dbReference type="Pfam" id="PF25954"/>
    </source>
</evidence>
<dbReference type="InterPro" id="IPR058792">
    <property type="entry name" value="Beta-barrel_RND_2"/>
</dbReference>
<dbReference type="GO" id="GO:0015679">
    <property type="term" value="P:plasma membrane copper ion transport"/>
    <property type="evidence" value="ECO:0007669"/>
    <property type="project" value="TreeGrafter"/>
</dbReference>
<dbReference type="Proteomes" id="UP000094969">
    <property type="component" value="Chromosome"/>
</dbReference>
<dbReference type="FunFam" id="2.40.30.170:FF:000010">
    <property type="entry name" value="Efflux RND transporter periplasmic adaptor subunit"/>
    <property type="match status" value="1"/>
</dbReference>
<dbReference type="KEGG" id="bvv:BHK69_14965"/>
<dbReference type="InterPro" id="IPR051909">
    <property type="entry name" value="MFP_Cation_Efflux"/>
</dbReference>
<dbReference type="NCBIfam" id="TIGR01730">
    <property type="entry name" value="RND_mfp"/>
    <property type="match status" value="1"/>
</dbReference>
<dbReference type="RefSeq" id="WP_069690796.1">
    <property type="nucleotide sequence ID" value="NZ_CP017147.1"/>
</dbReference>
<comment type="similarity">
    <text evidence="1">Belongs to the membrane fusion protein (MFP) (TC 8.A.1) family.</text>
</comment>
<keyword evidence="9" id="KW-1185">Reference proteome</keyword>
<reference evidence="8 9" key="1">
    <citation type="journal article" date="2015" name="Antonie Van Leeuwenhoek">
        <title>Bosea vaviloviae sp. nov., a new species of slow-growing rhizobia isolated from nodules of the relict species Vavilovia formosa (Stev.) Fed.</title>
        <authorList>
            <person name="Safronova V.I."/>
            <person name="Kuznetsova I.G."/>
            <person name="Sazanova A.L."/>
            <person name="Kimeklis A.K."/>
            <person name="Belimov A.A."/>
            <person name="Andronov E.E."/>
            <person name="Pinaev A.G."/>
            <person name="Chizhevskaya E.P."/>
            <person name="Pukhaev A.R."/>
            <person name="Popov K.P."/>
            <person name="Willems A."/>
            <person name="Tikhonovich I.A."/>
        </authorList>
    </citation>
    <scope>NUCLEOTIDE SEQUENCE [LARGE SCALE GENOMIC DNA]</scope>
    <source>
        <strain evidence="8 9">Vaf18</strain>
    </source>
</reference>
<dbReference type="OrthoDB" id="9806939at2"/>
<dbReference type="Gene3D" id="2.40.30.170">
    <property type="match status" value="1"/>
</dbReference>
<evidence type="ECO:0000259" key="5">
    <source>
        <dbReference type="Pfam" id="PF25919"/>
    </source>
</evidence>
<name>A0A1D7U2J0_9HYPH</name>
<evidence type="ECO:0000259" key="7">
    <source>
        <dbReference type="Pfam" id="PF25975"/>
    </source>
</evidence>
<dbReference type="SUPFAM" id="SSF111369">
    <property type="entry name" value="HlyD-like secretion proteins"/>
    <property type="match status" value="1"/>
</dbReference>
<dbReference type="Pfam" id="PF25954">
    <property type="entry name" value="Beta-barrel_RND_2"/>
    <property type="match status" value="1"/>
</dbReference>
<feature type="domain" description="CusB-like beta-barrel" evidence="6">
    <location>
        <begin position="309"/>
        <end position="384"/>
    </location>
</feature>
<dbReference type="GO" id="GO:0030288">
    <property type="term" value="C:outer membrane-bounded periplasmic space"/>
    <property type="evidence" value="ECO:0007669"/>
    <property type="project" value="TreeGrafter"/>
</dbReference>
<dbReference type="Pfam" id="PF25975">
    <property type="entry name" value="CzcB_C"/>
    <property type="match status" value="1"/>
</dbReference>
<dbReference type="Gene3D" id="2.40.50.100">
    <property type="match status" value="1"/>
</dbReference>
<evidence type="ECO:0000313" key="8">
    <source>
        <dbReference type="EMBL" id="AOO81584.1"/>
    </source>
</evidence>
<organism evidence="8 9">
    <name type="scientific">Bosea vaviloviae</name>
    <dbReference type="NCBI Taxonomy" id="1526658"/>
    <lineage>
        <taxon>Bacteria</taxon>
        <taxon>Pseudomonadati</taxon>
        <taxon>Pseudomonadota</taxon>
        <taxon>Alphaproteobacteria</taxon>
        <taxon>Hyphomicrobiales</taxon>
        <taxon>Boseaceae</taxon>
        <taxon>Bosea</taxon>
    </lineage>
</organism>
<dbReference type="InterPro" id="IPR006143">
    <property type="entry name" value="RND_pump_MFP"/>
</dbReference>
<dbReference type="AlphaFoldDB" id="A0A1D7U2J0"/>
<dbReference type="GO" id="GO:0060003">
    <property type="term" value="P:copper ion export"/>
    <property type="evidence" value="ECO:0007669"/>
    <property type="project" value="TreeGrafter"/>
</dbReference>
<proteinExistence type="inferred from homology"/>
<dbReference type="STRING" id="1526658.BHK69_14965"/>
<keyword evidence="2" id="KW-0813">Transport</keyword>
<sequence>MNRIALTGLALAVIMAAGGAGYWAGHRGLPVPGPSEWLGREGTRVAGEPAGTGVVIYYRDPDGKPLYSAEPRRTEDGRAYRAVRASQDIGFDEPATAPAAKANGERKLLYYRNPMGLADTSLVPKKDGMGMDYLPVYAGEDVDETVIKLSPGRVQRSGVRSERVSRQLITRPIRVPGTVQLDERRIAVVTTRSDAFIQEVATVTTGDRVAKGDRLVRIYSPEITAAGAQFLTELNAAARGVPEGGARQRLENLGVPPEIVAEIERSRKVPLTINWPAPRDGIVLERNVVDGMKTAAGDSLFRLADLSIIWVIADVPEGDLAAIRIGAPATIRLRGRPGTVFEGKVGLIYPQVVEATRTTKVRIELANREGMLLPNMYADVEIGSGAAAPALAVPDSAVIDTGTRRIVILDRGEGRFEPREVKLGQRGDGMVAISEGIAEGDRVVLSANFLIDAESNLRAALSGLGPTETRPFEVKP</sequence>
<dbReference type="EMBL" id="CP017147">
    <property type="protein sequence ID" value="AOO81584.1"/>
    <property type="molecule type" value="Genomic_DNA"/>
</dbReference>
<feature type="domain" description="CusB-like barrel-sandwich hybrid" evidence="5">
    <location>
        <begin position="186"/>
        <end position="304"/>
    </location>
</feature>
<evidence type="ECO:0000256" key="3">
    <source>
        <dbReference type="ARBA" id="ARBA00022729"/>
    </source>
</evidence>
<dbReference type="PANTHER" id="PTHR30097:SF15">
    <property type="entry name" value="CATION EFFLUX SYSTEM PROTEIN CUSB"/>
    <property type="match status" value="1"/>
</dbReference>
<dbReference type="GO" id="GO:0016020">
    <property type="term" value="C:membrane"/>
    <property type="evidence" value="ECO:0007669"/>
    <property type="project" value="InterPro"/>
</dbReference>
<dbReference type="GO" id="GO:0046914">
    <property type="term" value="F:transition metal ion binding"/>
    <property type="evidence" value="ECO:0007669"/>
    <property type="project" value="TreeGrafter"/>
</dbReference>
<dbReference type="InterPro" id="IPR058649">
    <property type="entry name" value="CzcB_C"/>
</dbReference>